<evidence type="ECO:0000256" key="2">
    <source>
        <dbReference type="SAM" id="Phobius"/>
    </source>
</evidence>
<feature type="region of interest" description="Disordered" evidence="1">
    <location>
        <begin position="291"/>
        <end position="321"/>
    </location>
</feature>
<feature type="transmembrane region" description="Helical" evidence="2">
    <location>
        <begin position="253"/>
        <end position="270"/>
    </location>
</feature>
<keyword evidence="4" id="KW-1185">Reference proteome</keyword>
<dbReference type="AlphaFoldDB" id="A0A409XLI0"/>
<evidence type="ECO:0008006" key="5">
    <source>
        <dbReference type="Google" id="ProtNLM"/>
    </source>
</evidence>
<reference evidence="3 4" key="1">
    <citation type="journal article" date="2018" name="Evol. Lett.">
        <title>Horizontal gene cluster transfer increased hallucinogenic mushroom diversity.</title>
        <authorList>
            <person name="Reynolds H.T."/>
            <person name="Vijayakumar V."/>
            <person name="Gluck-Thaler E."/>
            <person name="Korotkin H.B."/>
            <person name="Matheny P.B."/>
            <person name="Slot J.C."/>
        </authorList>
    </citation>
    <scope>NUCLEOTIDE SEQUENCE [LARGE SCALE GENOMIC DNA]</scope>
    <source>
        <strain evidence="3 4">2631</strain>
    </source>
</reference>
<keyword evidence="2" id="KW-0472">Membrane</keyword>
<organism evidence="3 4">
    <name type="scientific">Psilocybe cyanescens</name>
    <dbReference type="NCBI Taxonomy" id="93625"/>
    <lineage>
        <taxon>Eukaryota</taxon>
        <taxon>Fungi</taxon>
        <taxon>Dikarya</taxon>
        <taxon>Basidiomycota</taxon>
        <taxon>Agaricomycotina</taxon>
        <taxon>Agaricomycetes</taxon>
        <taxon>Agaricomycetidae</taxon>
        <taxon>Agaricales</taxon>
        <taxon>Agaricineae</taxon>
        <taxon>Strophariaceae</taxon>
        <taxon>Psilocybe</taxon>
    </lineage>
</organism>
<feature type="transmembrane region" description="Helical" evidence="2">
    <location>
        <begin position="101"/>
        <end position="119"/>
    </location>
</feature>
<evidence type="ECO:0000313" key="3">
    <source>
        <dbReference type="EMBL" id="PPQ91622.1"/>
    </source>
</evidence>
<dbReference type="Proteomes" id="UP000283269">
    <property type="component" value="Unassembled WGS sequence"/>
</dbReference>
<keyword evidence="2" id="KW-0812">Transmembrane</keyword>
<evidence type="ECO:0000256" key="1">
    <source>
        <dbReference type="SAM" id="MobiDB-lite"/>
    </source>
</evidence>
<gene>
    <name evidence="3" type="ORF">CVT25_012803</name>
</gene>
<comment type="caution">
    <text evidence="3">The sequence shown here is derived from an EMBL/GenBank/DDBJ whole genome shotgun (WGS) entry which is preliminary data.</text>
</comment>
<dbReference type="EMBL" id="NHYD01001272">
    <property type="protein sequence ID" value="PPQ91622.1"/>
    <property type="molecule type" value="Genomic_DNA"/>
</dbReference>
<feature type="transmembrane region" description="Helical" evidence="2">
    <location>
        <begin position="213"/>
        <end position="233"/>
    </location>
</feature>
<accession>A0A409XLI0</accession>
<feature type="transmembrane region" description="Helical" evidence="2">
    <location>
        <begin position="140"/>
        <end position="158"/>
    </location>
</feature>
<sequence>MDHSLLANATTVNPANLPVPDQKIAFLMVTAMCSGMSIITCGFVIITQGPSLKLTFDRERQRFLAFVSLLAAIFGLFGNGFQLSDHPKSAGESTASFFFNWLVQLGFAGIAHNSIIRLLTARAKTPAPELITRTSRLCCVFYLLTLPVMAPTFISLIHPSRSSVKVVARDMNITYVCVVEALATVADISLLWRFTNYKEHGHETRRKMIQDMWIVYAFIWFTIGADIFAKASILSLGLNIFRNKTGDLVSDLAITNLTLTLRAVAALMYGSTLRNAQEIYSYHSGAFGHSLSRANPGSNPGSNPTRKHAIDPSQTFIGDSSERNRTFKMNDITVTKETHSDKDGEVFNTTAKVYDGA</sequence>
<dbReference type="OrthoDB" id="3245311at2759"/>
<feature type="transmembrane region" description="Helical" evidence="2">
    <location>
        <begin position="24"/>
        <end position="47"/>
    </location>
</feature>
<feature type="transmembrane region" description="Helical" evidence="2">
    <location>
        <begin position="173"/>
        <end position="192"/>
    </location>
</feature>
<dbReference type="InParanoid" id="A0A409XLI0"/>
<protein>
    <recommendedName>
        <fullName evidence="5">Integral membrane protein</fullName>
    </recommendedName>
</protein>
<evidence type="ECO:0000313" key="4">
    <source>
        <dbReference type="Proteomes" id="UP000283269"/>
    </source>
</evidence>
<feature type="transmembrane region" description="Helical" evidence="2">
    <location>
        <begin position="63"/>
        <end position="81"/>
    </location>
</feature>
<proteinExistence type="predicted"/>
<feature type="compositionally biased region" description="Polar residues" evidence="1">
    <location>
        <begin position="292"/>
        <end position="304"/>
    </location>
</feature>
<name>A0A409XLI0_PSICY</name>
<keyword evidence="2" id="KW-1133">Transmembrane helix</keyword>